<evidence type="ECO:0000256" key="2">
    <source>
        <dbReference type="ARBA" id="ARBA00006411"/>
    </source>
</evidence>
<protein>
    <submittedName>
        <fullName evidence="5">ESX secretion-associated protein EspG</fullName>
    </submittedName>
</protein>
<evidence type="ECO:0000256" key="1">
    <source>
        <dbReference type="ARBA" id="ARBA00004496"/>
    </source>
</evidence>
<comment type="subcellular location">
    <subcellularLocation>
        <location evidence="1">Cytoplasm</location>
    </subcellularLocation>
</comment>
<evidence type="ECO:0000256" key="4">
    <source>
        <dbReference type="ARBA" id="ARBA00023186"/>
    </source>
</evidence>
<dbReference type="Proteomes" id="UP000305546">
    <property type="component" value="Unassembled WGS sequence"/>
</dbReference>
<proteinExistence type="inferred from homology"/>
<comment type="caution">
    <text evidence="5">The sequence shown here is derived from an EMBL/GenBank/DDBJ whole genome shotgun (WGS) entry which is preliminary data.</text>
</comment>
<keyword evidence="3" id="KW-0963">Cytoplasm</keyword>
<dbReference type="RefSeq" id="WP_139098565.1">
    <property type="nucleotide sequence ID" value="NZ_VDFW01000019.1"/>
</dbReference>
<name>A0A5C4M1M1_9PSEU</name>
<evidence type="ECO:0000313" key="6">
    <source>
        <dbReference type="Proteomes" id="UP000305546"/>
    </source>
</evidence>
<dbReference type="OrthoDB" id="5175124at2"/>
<evidence type="ECO:0000256" key="3">
    <source>
        <dbReference type="ARBA" id="ARBA00022490"/>
    </source>
</evidence>
<dbReference type="AlphaFoldDB" id="A0A5C4M1M1"/>
<sequence>MARELTAVAGVVLSHLEYDLLWEDLDLGPHPYPLEVPSHGFTMAERDELGARVFETLSQARLIDEHEDVDSRLGEMLVLLARPELSVDAVLFGEAPLRMLAAAGRRQGVLAVLDEGELALRPCRPDEIGDLVAAVIGDAAPGPGAAVRLPREAFSAAMRAYAEGGYTGFERALSQAGITGRAVRALSTIVGTPRTASGQLAVNGPRGRSPIVSWYDTEAGRYGATVDDVAGGRWVTIAPANGAWMAGRIGELADRVTSG</sequence>
<keyword evidence="6" id="KW-1185">Reference proteome</keyword>
<keyword evidence="4" id="KW-0143">Chaperone</keyword>
<dbReference type="Pfam" id="PF14011">
    <property type="entry name" value="ESX-1_EspG"/>
    <property type="match status" value="1"/>
</dbReference>
<comment type="similarity">
    <text evidence="2">Belongs to the EspG family.</text>
</comment>
<dbReference type="InterPro" id="IPR025734">
    <property type="entry name" value="EspG"/>
</dbReference>
<evidence type="ECO:0000313" key="5">
    <source>
        <dbReference type="EMBL" id="TNC23608.1"/>
    </source>
</evidence>
<organism evidence="5 6">
    <name type="scientific">Amycolatopsis alkalitolerans</name>
    <dbReference type="NCBI Taxonomy" id="2547244"/>
    <lineage>
        <taxon>Bacteria</taxon>
        <taxon>Bacillati</taxon>
        <taxon>Actinomycetota</taxon>
        <taxon>Actinomycetes</taxon>
        <taxon>Pseudonocardiales</taxon>
        <taxon>Pseudonocardiaceae</taxon>
        <taxon>Amycolatopsis</taxon>
    </lineage>
</organism>
<reference evidence="5 6" key="1">
    <citation type="submission" date="2019-06" db="EMBL/GenBank/DDBJ databases">
        <title>Amycolatopsis alkalitolerans sp. nov., isolated from Gastrodia elata Blume.</title>
        <authorList>
            <person name="Narsing Rao M.P."/>
            <person name="Li W.J."/>
        </authorList>
    </citation>
    <scope>NUCLEOTIDE SEQUENCE [LARGE SCALE GENOMIC DNA]</scope>
    <source>
        <strain evidence="5 6">SYSUP0005</strain>
    </source>
</reference>
<gene>
    <name evidence="5" type="ORF">FG385_21540</name>
</gene>
<accession>A0A5C4M1M1</accession>
<dbReference type="EMBL" id="VDFW01000019">
    <property type="protein sequence ID" value="TNC23608.1"/>
    <property type="molecule type" value="Genomic_DNA"/>
</dbReference>